<sequence length="63" mass="6902">MKIKYCMEAERVRLPNVRMAVVNGSDMGSGGEGGGDTFAATGEEKSIADFLKWFMIVDVNRSK</sequence>
<name>A0A2K3P070_TRIPR</name>
<organism evidence="1 2">
    <name type="scientific">Trifolium pratense</name>
    <name type="common">Red clover</name>
    <dbReference type="NCBI Taxonomy" id="57577"/>
    <lineage>
        <taxon>Eukaryota</taxon>
        <taxon>Viridiplantae</taxon>
        <taxon>Streptophyta</taxon>
        <taxon>Embryophyta</taxon>
        <taxon>Tracheophyta</taxon>
        <taxon>Spermatophyta</taxon>
        <taxon>Magnoliopsida</taxon>
        <taxon>eudicotyledons</taxon>
        <taxon>Gunneridae</taxon>
        <taxon>Pentapetalae</taxon>
        <taxon>rosids</taxon>
        <taxon>fabids</taxon>
        <taxon>Fabales</taxon>
        <taxon>Fabaceae</taxon>
        <taxon>Papilionoideae</taxon>
        <taxon>50 kb inversion clade</taxon>
        <taxon>NPAAA clade</taxon>
        <taxon>Hologalegina</taxon>
        <taxon>IRL clade</taxon>
        <taxon>Trifolieae</taxon>
        <taxon>Trifolium</taxon>
    </lineage>
</organism>
<accession>A0A2K3P070</accession>
<gene>
    <name evidence="1" type="ORF">L195_g005200</name>
</gene>
<reference evidence="1 2" key="1">
    <citation type="journal article" date="2014" name="Am. J. Bot.">
        <title>Genome assembly and annotation for red clover (Trifolium pratense; Fabaceae).</title>
        <authorList>
            <person name="Istvanek J."/>
            <person name="Jaros M."/>
            <person name="Krenek A."/>
            <person name="Repkova J."/>
        </authorList>
    </citation>
    <scope>NUCLEOTIDE SEQUENCE [LARGE SCALE GENOMIC DNA]</scope>
    <source>
        <strain evidence="2">cv. Tatra</strain>
        <tissue evidence="1">Young leaves</tissue>
    </source>
</reference>
<comment type="caution">
    <text evidence="1">The sequence shown here is derived from an EMBL/GenBank/DDBJ whole genome shotgun (WGS) entry which is preliminary data.</text>
</comment>
<evidence type="ECO:0000313" key="1">
    <source>
        <dbReference type="EMBL" id="PNY08669.1"/>
    </source>
</evidence>
<protein>
    <submittedName>
        <fullName evidence="1">Uncharacterized protein</fullName>
    </submittedName>
</protein>
<evidence type="ECO:0000313" key="2">
    <source>
        <dbReference type="Proteomes" id="UP000236291"/>
    </source>
</evidence>
<proteinExistence type="predicted"/>
<dbReference type="Proteomes" id="UP000236291">
    <property type="component" value="Unassembled WGS sequence"/>
</dbReference>
<dbReference type="AlphaFoldDB" id="A0A2K3P070"/>
<dbReference type="EMBL" id="ASHM01002655">
    <property type="protein sequence ID" value="PNY08669.1"/>
    <property type="molecule type" value="Genomic_DNA"/>
</dbReference>
<reference evidence="1 2" key="2">
    <citation type="journal article" date="2017" name="Front. Plant Sci.">
        <title>Gene Classification and Mining of Molecular Markers Useful in Red Clover (Trifolium pratense) Breeding.</title>
        <authorList>
            <person name="Istvanek J."/>
            <person name="Dluhosova J."/>
            <person name="Dluhos P."/>
            <person name="Patkova L."/>
            <person name="Nedelnik J."/>
            <person name="Repkova J."/>
        </authorList>
    </citation>
    <scope>NUCLEOTIDE SEQUENCE [LARGE SCALE GENOMIC DNA]</scope>
    <source>
        <strain evidence="2">cv. Tatra</strain>
        <tissue evidence="1">Young leaves</tissue>
    </source>
</reference>